<organism evidence="1 2">
    <name type="scientific">Candidatus Korarchaeum cryptofilum</name>
    <dbReference type="NCBI Taxonomy" id="498846"/>
    <lineage>
        <taxon>Archaea</taxon>
        <taxon>Thermoproteota</taxon>
        <taxon>Candidatus Korarchaeia</taxon>
        <taxon>Candidatus Korarchaeales</taxon>
        <taxon>Candidatus Korarchaeaceae</taxon>
        <taxon>Candidatus Korarchaeum</taxon>
    </lineage>
</organism>
<accession>A0A3R9PCF7</accession>
<reference evidence="1 2" key="1">
    <citation type="submission" date="2018-10" db="EMBL/GenBank/DDBJ databases">
        <title>Co-occurring genomic capacity for anaerobic methane metabolism and dissimilatory sulfite reduction discovered in the Korarchaeota.</title>
        <authorList>
            <person name="Mckay L.J."/>
            <person name="Dlakic M."/>
            <person name="Fields M.W."/>
            <person name="Delmont T.O."/>
            <person name="Eren A.M."/>
            <person name="Jay Z.J."/>
            <person name="Klingelsmith K.B."/>
            <person name="Rusch D.B."/>
            <person name="Inskeep W.P."/>
        </authorList>
    </citation>
    <scope>NUCLEOTIDE SEQUENCE [LARGE SCALE GENOMIC DNA]</scope>
    <source>
        <strain evidence="1 2">WS</strain>
    </source>
</reference>
<gene>
    <name evidence="1" type="ORF">D9Q81_05515</name>
</gene>
<dbReference type="Proteomes" id="UP000278149">
    <property type="component" value="Unassembled WGS sequence"/>
</dbReference>
<dbReference type="EMBL" id="RCOR01000025">
    <property type="protein sequence ID" value="RSN68778.1"/>
    <property type="molecule type" value="Genomic_DNA"/>
</dbReference>
<name>A0A3R9PCF7_9CREN</name>
<proteinExistence type="predicted"/>
<evidence type="ECO:0000313" key="1">
    <source>
        <dbReference type="EMBL" id="RSN68778.1"/>
    </source>
</evidence>
<evidence type="ECO:0000313" key="2">
    <source>
        <dbReference type="Proteomes" id="UP000278149"/>
    </source>
</evidence>
<dbReference type="RefSeq" id="WP_125741867.1">
    <property type="nucleotide sequence ID" value="NZ_RCOR01000025.1"/>
</dbReference>
<dbReference type="Pfam" id="PF09872">
    <property type="entry name" value="DUF2099"/>
    <property type="match status" value="1"/>
</dbReference>
<protein>
    <submittedName>
        <fullName evidence="1">DUF2099 family protein</fullName>
    </submittedName>
</protein>
<comment type="caution">
    <text evidence="1">The sequence shown here is derived from an EMBL/GenBank/DDBJ whole genome shotgun (WGS) entry which is preliminary data.</text>
</comment>
<dbReference type="InterPro" id="IPR009181">
    <property type="entry name" value="Methan_mark_8"/>
</dbReference>
<dbReference type="AlphaFoldDB" id="A0A3R9PCF7"/>
<sequence length="281" mass="31075">MHELLCRGARVLVRGCEVEVLTDPAVSSCPYVRAVYKIENIDREAVKRILEDKIREFGFFCPHRSLESDIAVPFGSSEMISSVMGDLIDCAVVVCDGAGSVITRNPKLVQGIGARMNGLLKTVPIPEVIERIREMGGVTLEDPRIDQVAAVRRAIEMGFKRIAVTVIGPMARDIEELRAMESAESVKLAIFSTCNTLVREEDVPYLEKADIVCASASRIVMERIGPRALIQLGVHIPVFVLTSFGKAIALRYLEGMRSPILISRSRLPFLKEDALPKLRDI</sequence>